<dbReference type="AlphaFoldDB" id="X7EEL0"/>
<keyword evidence="2" id="KW-1185">Reference proteome</keyword>
<dbReference type="STRING" id="1449350.OCH239_09775"/>
<name>X7EEL0_9RHOB</name>
<proteinExistence type="predicted"/>
<dbReference type="EMBL" id="JALZ01000023">
    <property type="protein sequence ID" value="ETX13558.1"/>
    <property type="molecule type" value="Genomic_DNA"/>
</dbReference>
<protein>
    <submittedName>
        <fullName evidence="1">Uncharacterized protein</fullName>
    </submittedName>
</protein>
<organism evidence="1 2">
    <name type="scientific">Roseivivax halodurans JCM 10272</name>
    <dbReference type="NCBI Taxonomy" id="1449350"/>
    <lineage>
        <taxon>Bacteria</taxon>
        <taxon>Pseudomonadati</taxon>
        <taxon>Pseudomonadota</taxon>
        <taxon>Alphaproteobacteria</taxon>
        <taxon>Rhodobacterales</taxon>
        <taxon>Roseobacteraceae</taxon>
        <taxon>Roseivivax</taxon>
    </lineage>
</organism>
<comment type="caution">
    <text evidence="1">The sequence shown here is derived from an EMBL/GenBank/DDBJ whole genome shotgun (WGS) entry which is preliminary data.</text>
</comment>
<evidence type="ECO:0000313" key="1">
    <source>
        <dbReference type="EMBL" id="ETX13558.1"/>
    </source>
</evidence>
<dbReference type="Proteomes" id="UP000022447">
    <property type="component" value="Unassembled WGS sequence"/>
</dbReference>
<evidence type="ECO:0000313" key="2">
    <source>
        <dbReference type="Proteomes" id="UP000022447"/>
    </source>
</evidence>
<sequence length="41" mass="4265">MMIAQLPRFRSTVAGMPISSEGAGFIVEISARSPVCRGLAG</sequence>
<gene>
    <name evidence="1" type="ORF">OCH239_09775</name>
</gene>
<reference evidence="1 2" key="1">
    <citation type="submission" date="2014-01" db="EMBL/GenBank/DDBJ databases">
        <title>Roseivivax halodurans JCM 10272 Genome Sequencing.</title>
        <authorList>
            <person name="Lai Q."/>
            <person name="Li G."/>
            <person name="Shao Z."/>
        </authorList>
    </citation>
    <scope>NUCLEOTIDE SEQUENCE [LARGE SCALE GENOMIC DNA]</scope>
    <source>
        <strain evidence="1 2">JCM 10272</strain>
    </source>
</reference>
<accession>X7EEL0</accession>